<proteinExistence type="predicted"/>
<feature type="chain" id="PRO_5014902027" evidence="2">
    <location>
        <begin position="22"/>
        <end position="186"/>
    </location>
</feature>
<feature type="signal peptide" evidence="2">
    <location>
        <begin position="1"/>
        <end position="21"/>
    </location>
</feature>
<accession>A0A2M4D372</accession>
<evidence type="ECO:0000313" key="3">
    <source>
        <dbReference type="EMBL" id="MBW72022.1"/>
    </source>
</evidence>
<reference evidence="3" key="1">
    <citation type="submission" date="2018-01" db="EMBL/GenBank/DDBJ databases">
        <title>An insight into the sialome of Amazonian anophelines.</title>
        <authorList>
            <person name="Ribeiro J.M."/>
            <person name="Scarpassa V."/>
            <person name="Calvo E."/>
        </authorList>
    </citation>
    <scope>NUCLEOTIDE SEQUENCE</scope>
</reference>
<organism evidence="3">
    <name type="scientific">Anopheles darlingi</name>
    <name type="common">Mosquito</name>
    <dbReference type="NCBI Taxonomy" id="43151"/>
    <lineage>
        <taxon>Eukaryota</taxon>
        <taxon>Metazoa</taxon>
        <taxon>Ecdysozoa</taxon>
        <taxon>Arthropoda</taxon>
        <taxon>Hexapoda</taxon>
        <taxon>Insecta</taxon>
        <taxon>Pterygota</taxon>
        <taxon>Neoptera</taxon>
        <taxon>Endopterygota</taxon>
        <taxon>Diptera</taxon>
        <taxon>Nematocera</taxon>
        <taxon>Culicoidea</taxon>
        <taxon>Culicidae</taxon>
        <taxon>Anophelinae</taxon>
        <taxon>Anopheles</taxon>
    </lineage>
</organism>
<dbReference type="EMBL" id="GGFL01007844">
    <property type="protein sequence ID" value="MBW72022.1"/>
    <property type="molecule type" value="Transcribed_RNA"/>
</dbReference>
<protein>
    <submittedName>
        <fullName evidence="3">Putative secreted protein</fullName>
    </submittedName>
</protein>
<keyword evidence="2" id="KW-0732">Signal</keyword>
<dbReference type="AlphaFoldDB" id="A0A2M4D372"/>
<feature type="region of interest" description="Disordered" evidence="1">
    <location>
        <begin position="158"/>
        <end position="186"/>
    </location>
</feature>
<sequence length="186" mass="21030">MRPHFRFWGVSLYLSFFTARALNSRRHSPRLASPLLGLSTCTLRKTIPPRSIYRYLCQQEEKEEGGGSDGGCETTPLSRDNTTRLEAAHGMCTPLPWCSADQIVVRVGISVEKSQQPSPPPPNLTKRGWRALHKGFYPPEPGPPGLCDVRIHLLWMSMQQQQQQKKKKKEKEVGVAHTHTHTHANK</sequence>
<evidence type="ECO:0000256" key="1">
    <source>
        <dbReference type="SAM" id="MobiDB-lite"/>
    </source>
</evidence>
<evidence type="ECO:0000256" key="2">
    <source>
        <dbReference type="SAM" id="SignalP"/>
    </source>
</evidence>
<name>A0A2M4D372_ANODA</name>